<dbReference type="InterPro" id="IPR003749">
    <property type="entry name" value="ThiS/MoaD-like"/>
</dbReference>
<name>A0A1P8W9T2_9PLAN</name>
<dbReference type="KEGG" id="fmr:Fuma_00395"/>
<gene>
    <name evidence="1" type="ORF">Fuma_00395</name>
</gene>
<reference evidence="1 2" key="1">
    <citation type="journal article" date="2016" name="Front. Microbiol.">
        <title>Fuerstia marisgermanicae gen. nov., sp. nov., an Unusual Member of the Phylum Planctomycetes from the German Wadden Sea.</title>
        <authorList>
            <person name="Kohn T."/>
            <person name="Heuer A."/>
            <person name="Jogler M."/>
            <person name="Vollmers J."/>
            <person name="Boedeker C."/>
            <person name="Bunk B."/>
            <person name="Rast P."/>
            <person name="Borchert D."/>
            <person name="Glockner I."/>
            <person name="Freese H.M."/>
            <person name="Klenk H.P."/>
            <person name="Overmann J."/>
            <person name="Kaster A.K."/>
            <person name="Rohde M."/>
            <person name="Wiegand S."/>
            <person name="Jogler C."/>
        </authorList>
    </citation>
    <scope>NUCLEOTIDE SEQUENCE [LARGE SCALE GENOMIC DNA]</scope>
    <source>
        <strain evidence="1 2">NH11</strain>
    </source>
</reference>
<evidence type="ECO:0000313" key="2">
    <source>
        <dbReference type="Proteomes" id="UP000187735"/>
    </source>
</evidence>
<dbReference type="OrthoDB" id="279414at2"/>
<organism evidence="1 2">
    <name type="scientific">Fuerstiella marisgermanici</name>
    <dbReference type="NCBI Taxonomy" id="1891926"/>
    <lineage>
        <taxon>Bacteria</taxon>
        <taxon>Pseudomonadati</taxon>
        <taxon>Planctomycetota</taxon>
        <taxon>Planctomycetia</taxon>
        <taxon>Planctomycetales</taxon>
        <taxon>Planctomycetaceae</taxon>
        <taxon>Fuerstiella</taxon>
    </lineage>
</organism>
<sequence>MKIEVLYEAQLRQLAGAPSMHFEMAEDSTLLDVLRRAAEEGGSEFGAKLLSPEGGLQPGILVFIGEQAVAADAVPQQSVQDGDSILLLPPISGG</sequence>
<dbReference type="Pfam" id="PF02597">
    <property type="entry name" value="ThiS"/>
    <property type="match status" value="1"/>
</dbReference>
<protein>
    <submittedName>
        <fullName evidence="1">MoaD family protein</fullName>
    </submittedName>
</protein>
<dbReference type="Gene3D" id="3.10.20.30">
    <property type="match status" value="1"/>
</dbReference>
<dbReference type="InterPro" id="IPR012675">
    <property type="entry name" value="Beta-grasp_dom_sf"/>
</dbReference>
<evidence type="ECO:0000313" key="1">
    <source>
        <dbReference type="EMBL" id="APZ90811.1"/>
    </source>
</evidence>
<dbReference type="AlphaFoldDB" id="A0A1P8W9T2"/>
<dbReference type="Proteomes" id="UP000187735">
    <property type="component" value="Chromosome"/>
</dbReference>
<keyword evidence="2" id="KW-1185">Reference proteome</keyword>
<proteinExistence type="predicted"/>
<accession>A0A1P8W9T2</accession>
<dbReference type="InterPro" id="IPR016155">
    <property type="entry name" value="Mopterin_synth/thiamin_S_b"/>
</dbReference>
<dbReference type="EMBL" id="CP017641">
    <property type="protein sequence ID" value="APZ90811.1"/>
    <property type="molecule type" value="Genomic_DNA"/>
</dbReference>
<dbReference type="SUPFAM" id="SSF54285">
    <property type="entry name" value="MoaD/ThiS"/>
    <property type="match status" value="1"/>
</dbReference>
<dbReference type="STRING" id="1891926.Fuma_00395"/>
<dbReference type="CDD" id="cd17040">
    <property type="entry name" value="Ubl_MoaD_like"/>
    <property type="match status" value="1"/>
</dbReference>
<dbReference type="RefSeq" id="WP_077022656.1">
    <property type="nucleotide sequence ID" value="NZ_CP017641.1"/>
</dbReference>